<dbReference type="RefSeq" id="WP_188498834.1">
    <property type="nucleotide sequence ID" value="NZ_BMFV01000037.1"/>
</dbReference>
<comment type="caution">
    <text evidence="2">The sequence shown here is derived from an EMBL/GenBank/DDBJ whole genome shotgun (WGS) entry which is preliminary data.</text>
</comment>
<sequence length="280" mass="31607">MRISLSMWSLHKAWYNHQIEICDFLDFASSSGAKGVELLSVFWKDIAQELPLVDQALRKNGLKVSSYAASNNFVHRDSEEREKQLMEVKDAIDLAQHFETNIVRVFSGHITEPSITYEEGLQYVIEGLSRAASYAENKGILLCIENHGLFAGKSNQMREIIQQVGSPNVRSTFDTGNFLLVGQNPTDAVVDMSDLISHVHIKDFQQVTHHEDALKSTNGNLYLGKIAGAGEIDLPFILETLMKIHYDGWLVVEFEGTEEEKEGSIKSMHYLKHILEQKIV</sequence>
<dbReference type="EMBL" id="BMFV01000037">
    <property type="protein sequence ID" value="GGH87198.1"/>
    <property type="molecule type" value="Genomic_DNA"/>
</dbReference>
<evidence type="ECO:0000313" key="3">
    <source>
        <dbReference type="Proteomes" id="UP000656813"/>
    </source>
</evidence>
<dbReference type="AlphaFoldDB" id="A0A8J3ENM9"/>
<protein>
    <recommendedName>
        <fullName evidence="1">Xylose isomerase-like TIM barrel domain-containing protein</fullName>
    </recommendedName>
</protein>
<dbReference type="Pfam" id="PF01261">
    <property type="entry name" value="AP_endonuc_2"/>
    <property type="match status" value="1"/>
</dbReference>
<dbReference type="PANTHER" id="PTHR12110">
    <property type="entry name" value="HYDROXYPYRUVATE ISOMERASE"/>
    <property type="match status" value="1"/>
</dbReference>
<organism evidence="2 3">
    <name type="scientific">Pullulanibacillus pueri</name>
    <dbReference type="NCBI Taxonomy" id="1437324"/>
    <lineage>
        <taxon>Bacteria</taxon>
        <taxon>Bacillati</taxon>
        <taxon>Bacillota</taxon>
        <taxon>Bacilli</taxon>
        <taxon>Bacillales</taxon>
        <taxon>Sporolactobacillaceae</taxon>
        <taxon>Pullulanibacillus</taxon>
    </lineage>
</organism>
<keyword evidence="3" id="KW-1185">Reference proteome</keyword>
<evidence type="ECO:0000259" key="1">
    <source>
        <dbReference type="Pfam" id="PF01261"/>
    </source>
</evidence>
<reference evidence="2" key="1">
    <citation type="journal article" date="2014" name="Int. J. Syst. Evol. Microbiol.">
        <title>Complete genome sequence of Corynebacterium casei LMG S-19264T (=DSM 44701T), isolated from a smear-ripened cheese.</title>
        <authorList>
            <consortium name="US DOE Joint Genome Institute (JGI-PGF)"/>
            <person name="Walter F."/>
            <person name="Albersmeier A."/>
            <person name="Kalinowski J."/>
            <person name="Ruckert C."/>
        </authorList>
    </citation>
    <scope>NUCLEOTIDE SEQUENCE</scope>
    <source>
        <strain evidence="2">CGMCC 1.12777</strain>
    </source>
</reference>
<dbReference type="InterPro" id="IPR036237">
    <property type="entry name" value="Xyl_isomerase-like_sf"/>
</dbReference>
<name>A0A8J3ENM9_9BACL</name>
<dbReference type="Gene3D" id="3.20.20.150">
    <property type="entry name" value="Divalent-metal-dependent TIM barrel enzymes"/>
    <property type="match status" value="1"/>
</dbReference>
<feature type="domain" description="Xylose isomerase-like TIM barrel" evidence="1">
    <location>
        <begin position="25"/>
        <end position="272"/>
    </location>
</feature>
<evidence type="ECO:0000313" key="2">
    <source>
        <dbReference type="EMBL" id="GGH87198.1"/>
    </source>
</evidence>
<accession>A0A8J3ENM9</accession>
<dbReference type="InterPro" id="IPR013022">
    <property type="entry name" value="Xyl_isomerase-like_TIM-brl"/>
</dbReference>
<reference evidence="2" key="2">
    <citation type="submission" date="2020-09" db="EMBL/GenBank/DDBJ databases">
        <authorList>
            <person name="Sun Q."/>
            <person name="Zhou Y."/>
        </authorList>
    </citation>
    <scope>NUCLEOTIDE SEQUENCE</scope>
    <source>
        <strain evidence="2">CGMCC 1.12777</strain>
    </source>
</reference>
<dbReference type="SUPFAM" id="SSF51658">
    <property type="entry name" value="Xylose isomerase-like"/>
    <property type="match status" value="1"/>
</dbReference>
<proteinExistence type="predicted"/>
<dbReference type="Proteomes" id="UP000656813">
    <property type="component" value="Unassembled WGS sequence"/>
</dbReference>
<dbReference type="InterPro" id="IPR050312">
    <property type="entry name" value="IolE/XylAMocC-like"/>
</dbReference>
<dbReference type="PANTHER" id="PTHR12110:SF53">
    <property type="entry name" value="BLR5974 PROTEIN"/>
    <property type="match status" value="1"/>
</dbReference>
<gene>
    <name evidence="2" type="ORF">GCM10007096_36660</name>
</gene>